<name>A0A4Y2IVB2_ARAVE</name>
<dbReference type="AlphaFoldDB" id="A0A4Y2IVB2"/>
<proteinExistence type="predicted"/>
<protein>
    <submittedName>
        <fullName evidence="1">Uncharacterized protein</fullName>
    </submittedName>
</protein>
<comment type="caution">
    <text evidence="1">The sequence shown here is derived from an EMBL/GenBank/DDBJ whole genome shotgun (WGS) entry which is preliminary data.</text>
</comment>
<keyword evidence="2" id="KW-1185">Reference proteome</keyword>
<sequence>MLYKKRTTCMSNFILAAISVNQSSFNRFGYEIVSSVGEFTTLSYRTTVLRQSSRLTTYARSVAGHIEIRNLACPGLEAVEVSYLRVRLTYLSHLSSLTRYSMRVAAPSVGDGHKSHTTGSWNIEF</sequence>
<accession>A0A4Y2IVB2</accession>
<evidence type="ECO:0000313" key="2">
    <source>
        <dbReference type="Proteomes" id="UP000499080"/>
    </source>
</evidence>
<reference evidence="1 2" key="1">
    <citation type="journal article" date="2019" name="Sci. Rep.">
        <title>Orb-weaving spider Araneus ventricosus genome elucidates the spidroin gene catalogue.</title>
        <authorList>
            <person name="Kono N."/>
            <person name="Nakamura H."/>
            <person name="Ohtoshi R."/>
            <person name="Moran D.A.P."/>
            <person name="Shinohara A."/>
            <person name="Yoshida Y."/>
            <person name="Fujiwara M."/>
            <person name="Mori M."/>
            <person name="Tomita M."/>
            <person name="Arakawa K."/>
        </authorList>
    </citation>
    <scope>NUCLEOTIDE SEQUENCE [LARGE SCALE GENOMIC DNA]</scope>
</reference>
<evidence type="ECO:0000313" key="1">
    <source>
        <dbReference type="EMBL" id="GBM81763.1"/>
    </source>
</evidence>
<gene>
    <name evidence="1" type="ORF">AVEN_247877_1</name>
</gene>
<dbReference type="Proteomes" id="UP000499080">
    <property type="component" value="Unassembled WGS sequence"/>
</dbReference>
<dbReference type="EMBL" id="BGPR01002966">
    <property type="protein sequence ID" value="GBM81763.1"/>
    <property type="molecule type" value="Genomic_DNA"/>
</dbReference>
<organism evidence="1 2">
    <name type="scientific">Araneus ventricosus</name>
    <name type="common">Orbweaver spider</name>
    <name type="synonym">Epeira ventricosa</name>
    <dbReference type="NCBI Taxonomy" id="182803"/>
    <lineage>
        <taxon>Eukaryota</taxon>
        <taxon>Metazoa</taxon>
        <taxon>Ecdysozoa</taxon>
        <taxon>Arthropoda</taxon>
        <taxon>Chelicerata</taxon>
        <taxon>Arachnida</taxon>
        <taxon>Araneae</taxon>
        <taxon>Araneomorphae</taxon>
        <taxon>Entelegynae</taxon>
        <taxon>Araneoidea</taxon>
        <taxon>Araneidae</taxon>
        <taxon>Araneus</taxon>
    </lineage>
</organism>